<organism evidence="1 2">
    <name type="scientific">Papilio machaon</name>
    <name type="common">Old World swallowtail butterfly</name>
    <dbReference type="NCBI Taxonomy" id="76193"/>
    <lineage>
        <taxon>Eukaryota</taxon>
        <taxon>Metazoa</taxon>
        <taxon>Ecdysozoa</taxon>
        <taxon>Arthropoda</taxon>
        <taxon>Hexapoda</taxon>
        <taxon>Insecta</taxon>
        <taxon>Pterygota</taxon>
        <taxon>Neoptera</taxon>
        <taxon>Endopterygota</taxon>
        <taxon>Lepidoptera</taxon>
        <taxon>Glossata</taxon>
        <taxon>Ditrysia</taxon>
        <taxon>Papilionoidea</taxon>
        <taxon>Papilionidae</taxon>
        <taxon>Papilioninae</taxon>
        <taxon>Papilio</taxon>
    </lineage>
</organism>
<dbReference type="AlphaFoldDB" id="A0A194QUB9"/>
<evidence type="ECO:0000313" key="2">
    <source>
        <dbReference type="Proteomes" id="UP000053240"/>
    </source>
</evidence>
<evidence type="ECO:0000313" key="1">
    <source>
        <dbReference type="EMBL" id="KPJ08575.1"/>
    </source>
</evidence>
<keyword evidence="2" id="KW-1185">Reference proteome</keyword>
<sequence length="179" mass="19624">MAADLALNGNRVVDMVLINMRRTLLQTRREVLELPPLHATFMHKIGSISFVGKFETEAGWLKNLATINRVSDVSVSHHGDDRTSFSVTLKIKDLQVNGHARYWSGTPEWCRGSGANLDPGGKCSPRGARPHCAAHTRAAHRTHRAATVGPAACKPVHVAHISFPRPHIRSLSPLCVYGK</sequence>
<reference evidence="1 2" key="1">
    <citation type="journal article" date="2015" name="Nat. Commun.">
        <title>Outbred genome sequencing and CRISPR/Cas9 gene editing in butterflies.</title>
        <authorList>
            <person name="Li X."/>
            <person name="Fan D."/>
            <person name="Zhang W."/>
            <person name="Liu G."/>
            <person name="Zhang L."/>
            <person name="Zhao L."/>
            <person name="Fang X."/>
            <person name="Chen L."/>
            <person name="Dong Y."/>
            <person name="Chen Y."/>
            <person name="Ding Y."/>
            <person name="Zhao R."/>
            <person name="Feng M."/>
            <person name="Zhu Y."/>
            <person name="Feng Y."/>
            <person name="Jiang X."/>
            <person name="Zhu D."/>
            <person name="Xiang H."/>
            <person name="Feng X."/>
            <person name="Li S."/>
            <person name="Wang J."/>
            <person name="Zhang G."/>
            <person name="Kronforst M.R."/>
            <person name="Wang W."/>
        </authorList>
    </citation>
    <scope>NUCLEOTIDE SEQUENCE [LARGE SCALE GENOMIC DNA]</scope>
    <source>
        <strain evidence="1">Ya'a_city_454_Pm</strain>
        <tissue evidence="1">Whole body</tissue>
    </source>
</reference>
<dbReference type="STRING" id="76193.A0A194QUB9"/>
<dbReference type="InterPro" id="IPR038602">
    <property type="entry name" value="Mite_allergen_7_sf"/>
</dbReference>
<dbReference type="EMBL" id="KQ461154">
    <property type="protein sequence ID" value="KPJ08575.1"/>
    <property type="molecule type" value="Genomic_DNA"/>
</dbReference>
<proteinExistence type="predicted"/>
<protein>
    <submittedName>
        <fullName evidence="1">Uncharacterized protein</fullName>
    </submittedName>
</protein>
<accession>A0A194QUB9</accession>
<dbReference type="Gene3D" id="3.15.10.50">
    <property type="match status" value="1"/>
</dbReference>
<gene>
    <name evidence="1" type="ORF">RR48_12328</name>
</gene>
<name>A0A194QUB9_PAPMA</name>
<dbReference type="Proteomes" id="UP000053240">
    <property type="component" value="Unassembled WGS sequence"/>
</dbReference>
<dbReference type="InParanoid" id="A0A194QUB9"/>